<dbReference type="EMBL" id="JBHSDC010000002">
    <property type="protein sequence ID" value="MFC4230699.1"/>
    <property type="molecule type" value="Genomic_DNA"/>
</dbReference>
<evidence type="ECO:0000256" key="2">
    <source>
        <dbReference type="ARBA" id="ARBA00022771"/>
    </source>
</evidence>
<dbReference type="PIRSF" id="PIRSF017292">
    <property type="entry name" value="UCP017292_Znf_CHY"/>
    <property type="match status" value="1"/>
</dbReference>
<protein>
    <submittedName>
        <fullName evidence="5">CHY zinc finger protein</fullName>
    </submittedName>
</protein>
<name>A0ABV8PUG6_9BACT</name>
<dbReference type="PANTHER" id="PTHR28082:SF1">
    <property type="entry name" value="HELPER OF TIM PROTEIN 13"/>
    <property type="match status" value="1"/>
</dbReference>
<keyword evidence="1" id="KW-0479">Metal-binding</keyword>
<accession>A0ABV8PUG6</accession>
<dbReference type="PROSITE" id="PS51266">
    <property type="entry name" value="ZF_CHY"/>
    <property type="match status" value="1"/>
</dbReference>
<dbReference type="InterPro" id="IPR008913">
    <property type="entry name" value="Znf_CHY"/>
</dbReference>
<organism evidence="5 6">
    <name type="scientific">Parasediminibacterium paludis</name>
    <dbReference type="NCBI Taxonomy" id="908966"/>
    <lineage>
        <taxon>Bacteria</taxon>
        <taxon>Pseudomonadati</taxon>
        <taxon>Bacteroidota</taxon>
        <taxon>Chitinophagia</taxon>
        <taxon>Chitinophagales</taxon>
        <taxon>Chitinophagaceae</taxon>
        <taxon>Parasediminibacterium</taxon>
    </lineage>
</organism>
<dbReference type="PANTHER" id="PTHR28082">
    <property type="entry name" value="ZINC FINGER PROTEIN"/>
    <property type="match status" value="1"/>
</dbReference>
<comment type="caution">
    <text evidence="5">The sequence shown here is derived from an EMBL/GenBank/DDBJ whole genome shotgun (WGS) entry which is preliminary data.</text>
</comment>
<dbReference type="Pfam" id="PF05495">
    <property type="entry name" value="zf-CHY"/>
    <property type="match status" value="1"/>
</dbReference>
<sequence length="105" mass="12006">MPEIKGKTIDNQTRCVHYHSALDIIAIKFKCCDTYYPCYQCHEEQADHVAQVWPTTAFDTKAVLCGACNTEMSITAYLQSDYQCPFCAAPFNPKCSLHNHLYFEN</sequence>
<dbReference type="RefSeq" id="WP_379012051.1">
    <property type="nucleotide sequence ID" value="NZ_JBHSDC010000002.1"/>
</dbReference>
<keyword evidence="6" id="KW-1185">Reference proteome</keyword>
<evidence type="ECO:0000256" key="1">
    <source>
        <dbReference type="ARBA" id="ARBA00022723"/>
    </source>
</evidence>
<dbReference type="InterPro" id="IPR037274">
    <property type="entry name" value="Znf_CHY_sf"/>
</dbReference>
<keyword evidence="3" id="KW-0862">Zinc</keyword>
<evidence type="ECO:0000256" key="3">
    <source>
        <dbReference type="ARBA" id="ARBA00022833"/>
    </source>
</evidence>
<gene>
    <name evidence="5" type="ORF">ACFOW1_02280</name>
</gene>
<evidence type="ECO:0000313" key="6">
    <source>
        <dbReference type="Proteomes" id="UP001595906"/>
    </source>
</evidence>
<dbReference type="InterPro" id="IPR016694">
    <property type="entry name" value="UCP017292"/>
</dbReference>
<dbReference type="Proteomes" id="UP001595906">
    <property type="component" value="Unassembled WGS sequence"/>
</dbReference>
<evidence type="ECO:0000313" key="5">
    <source>
        <dbReference type="EMBL" id="MFC4230699.1"/>
    </source>
</evidence>
<dbReference type="SUPFAM" id="SSF161219">
    <property type="entry name" value="CHY zinc finger-like"/>
    <property type="match status" value="1"/>
</dbReference>
<dbReference type="InterPro" id="IPR052604">
    <property type="entry name" value="Mito_Tim_assembly_helper"/>
</dbReference>
<evidence type="ECO:0000259" key="4">
    <source>
        <dbReference type="PROSITE" id="PS51266"/>
    </source>
</evidence>
<reference evidence="6" key="1">
    <citation type="journal article" date="2019" name="Int. J. Syst. Evol. Microbiol.">
        <title>The Global Catalogue of Microorganisms (GCM) 10K type strain sequencing project: providing services to taxonomists for standard genome sequencing and annotation.</title>
        <authorList>
            <consortium name="The Broad Institute Genomics Platform"/>
            <consortium name="The Broad Institute Genome Sequencing Center for Infectious Disease"/>
            <person name="Wu L."/>
            <person name="Ma J."/>
        </authorList>
    </citation>
    <scope>NUCLEOTIDE SEQUENCE [LARGE SCALE GENOMIC DNA]</scope>
    <source>
        <strain evidence="6">CECT 8010</strain>
    </source>
</reference>
<proteinExistence type="predicted"/>
<keyword evidence="2" id="KW-0863">Zinc-finger</keyword>
<feature type="domain" description="CHY-type" evidence="4">
    <location>
        <begin position="8"/>
        <end position="89"/>
    </location>
</feature>